<evidence type="ECO:0000313" key="1">
    <source>
        <dbReference type="EMBL" id="JAE07471.1"/>
    </source>
</evidence>
<sequence length="48" mass="5692">MEQAIRQPINLVCRVTSTRKLSHLDRKGVRCFYTEHDIHNGPCRRIKN</sequence>
<organism evidence="1">
    <name type="scientific">Arundo donax</name>
    <name type="common">Giant reed</name>
    <name type="synonym">Donax arundinaceus</name>
    <dbReference type="NCBI Taxonomy" id="35708"/>
    <lineage>
        <taxon>Eukaryota</taxon>
        <taxon>Viridiplantae</taxon>
        <taxon>Streptophyta</taxon>
        <taxon>Embryophyta</taxon>
        <taxon>Tracheophyta</taxon>
        <taxon>Spermatophyta</taxon>
        <taxon>Magnoliopsida</taxon>
        <taxon>Liliopsida</taxon>
        <taxon>Poales</taxon>
        <taxon>Poaceae</taxon>
        <taxon>PACMAD clade</taxon>
        <taxon>Arundinoideae</taxon>
        <taxon>Arundineae</taxon>
        <taxon>Arundo</taxon>
    </lineage>
</organism>
<accession>A0A0A9FBE0</accession>
<reference evidence="1" key="1">
    <citation type="submission" date="2014-09" db="EMBL/GenBank/DDBJ databases">
        <authorList>
            <person name="Magalhaes I.L.F."/>
            <person name="Oliveira U."/>
            <person name="Santos F.R."/>
            <person name="Vidigal T.H.D.A."/>
            <person name="Brescovit A.D."/>
            <person name="Santos A.J."/>
        </authorList>
    </citation>
    <scope>NUCLEOTIDE SEQUENCE</scope>
    <source>
        <tissue evidence="1">Shoot tissue taken approximately 20 cm above the soil surface</tissue>
    </source>
</reference>
<name>A0A0A9FBE0_ARUDO</name>
<dbReference type="EMBL" id="GBRH01190425">
    <property type="protein sequence ID" value="JAE07471.1"/>
    <property type="molecule type" value="Transcribed_RNA"/>
</dbReference>
<protein>
    <submittedName>
        <fullName evidence="1">Uncharacterized protein</fullName>
    </submittedName>
</protein>
<reference evidence="1" key="2">
    <citation type="journal article" date="2015" name="Data Brief">
        <title>Shoot transcriptome of the giant reed, Arundo donax.</title>
        <authorList>
            <person name="Barrero R.A."/>
            <person name="Guerrero F.D."/>
            <person name="Moolhuijzen P."/>
            <person name="Goolsby J.A."/>
            <person name="Tidwell J."/>
            <person name="Bellgard S.E."/>
            <person name="Bellgard M.I."/>
        </authorList>
    </citation>
    <scope>NUCLEOTIDE SEQUENCE</scope>
    <source>
        <tissue evidence="1">Shoot tissue taken approximately 20 cm above the soil surface</tissue>
    </source>
</reference>
<dbReference type="AlphaFoldDB" id="A0A0A9FBE0"/>
<proteinExistence type="predicted"/>